<comment type="caution">
    <text evidence="2">The sequence shown here is derived from an EMBL/GenBank/DDBJ whole genome shotgun (WGS) entry which is preliminary data.</text>
</comment>
<sequence length="148" mass="17066">MSRRELSNWDYEDDNWGYQDDNDQYDYKEPNDYHDLFDYGGYNSFSNNDYRSNSFRNGNYQSGGRHQSSTSRPKAFYSNSRGSHAIQGNNPTVSQNTEPQSLRAGPIQLSFFTKFTTQKQISSEPTSSPSNPQGTNYVVNIININHEY</sequence>
<accession>A0A9P9YH70</accession>
<dbReference type="EMBL" id="JAMKOV010000014">
    <property type="protein sequence ID" value="KAI8036911.1"/>
    <property type="molecule type" value="Genomic_DNA"/>
</dbReference>
<gene>
    <name evidence="2" type="ORF">M5D96_010222</name>
</gene>
<feature type="region of interest" description="Disordered" evidence="1">
    <location>
        <begin position="1"/>
        <end position="24"/>
    </location>
</feature>
<evidence type="ECO:0000313" key="2">
    <source>
        <dbReference type="EMBL" id="KAI8036911.1"/>
    </source>
</evidence>
<proteinExistence type="predicted"/>
<name>A0A9P9YH70_9MUSC</name>
<organism evidence="2 3">
    <name type="scientific">Drosophila gunungcola</name>
    <name type="common">fruit fly</name>
    <dbReference type="NCBI Taxonomy" id="103775"/>
    <lineage>
        <taxon>Eukaryota</taxon>
        <taxon>Metazoa</taxon>
        <taxon>Ecdysozoa</taxon>
        <taxon>Arthropoda</taxon>
        <taxon>Hexapoda</taxon>
        <taxon>Insecta</taxon>
        <taxon>Pterygota</taxon>
        <taxon>Neoptera</taxon>
        <taxon>Endopterygota</taxon>
        <taxon>Diptera</taxon>
        <taxon>Brachycera</taxon>
        <taxon>Muscomorpha</taxon>
        <taxon>Ephydroidea</taxon>
        <taxon>Drosophilidae</taxon>
        <taxon>Drosophila</taxon>
        <taxon>Sophophora</taxon>
    </lineage>
</organism>
<evidence type="ECO:0000256" key="1">
    <source>
        <dbReference type="SAM" id="MobiDB-lite"/>
    </source>
</evidence>
<dbReference type="AlphaFoldDB" id="A0A9P9YH70"/>
<protein>
    <submittedName>
        <fullName evidence="2">Uncharacterized protein</fullName>
    </submittedName>
</protein>
<feature type="region of interest" description="Disordered" evidence="1">
    <location>
        <begin position="48"/>
        <end position="99"/>
    </location>
</feature>
<reference evidence="2" key="1">
    <citation type="journal article" date="2023" name="Genome Biol. Evol.">
        <title>Long-read-based Genome Assembly of Drosophila gunungcola Reveals Fewer Chemosensory Genes in Flower-breeding Species.</title>
        <authorList>
            <person name="Negi A."/>
            <person name="Liao B.Y."/>
            <person name="Yeh S.D."/>
        </authorList>
    </citation>
    <scope>NUCLEOTIDE SEQUENCE</scope>
    <source>
        <strain evidence="2">Sukarami</strain>
    </source>
</reference>
<dbReference type="Proteomes" id="UP001059596">
    <property type="component" value="Unassembled WGS sequence"/>
</dbReference>
<keyword evidence="3" id="KW-1185">Reference proteome</keyword>
<evidence type="ECO:0000313" key="3">
    <source>
        <dbReference type="Proteomes" id="UP001059596"/>
    </source>
</evidence>
<feature type="compositionally biased region" description="Acidic residues" evidence="1">
    <location>
        <begin position="10"/>
        <end position="24"/>
    </location>
</feature>